<gene>
    <name evidence="1" type="ORF">Ahy_B01g056887</name>
</gene>
<dbReference type="EMBL" id="SDMP01000011">
    <property type="protein sequence ID" value="RYR31942.1"/>
    <property type="molecule type" value="Genomic_DNA"/>
</dbReference>
<comment type="caution">
    <text evidence="1">The sequence shown here is derived from an EMBL/GenBank/DDBJ whole genome shotgun (WGS) entry which is preliminary data.</text>
</comment>
<keyword evidence="2" id="KW-1185">Reference proteome</keyword>
<protein>
    <submittedName>
        <fullName evidence="1">Uncharacterized protein</fullName>
    </submittedName>
</protein>
<proteinExistence type="predicted"/>
<organism evidence="1 2">
    <name type="scientific">Arachis hypogaea</name>
    <name type="common">Peanut</name>
    <dbReference type="NCBI Taxonomy" id="3818"/>
    <lineage>
        <taxon>Eukaryota</taxon>
        <taxon>Viridiplantae</taxon>
        <taxon>Streptophyta</taxon>
        <taxon>Embryophyta</taxon>
        <taxon>Tracheophyta</taxon>
        <taxon>Spermatophyta</taxon>
        <taxon>Magnoliopsida</taxon>
        <taxon>eudicotyledons</taxon>
        <taxon>Gunneridae</taxon>
        <taxon>Pentapetalae</taxon>
        <taxon>rosids</taxon>
        <taxon>fabids</taxon>
        <taxon>Fabales</taxon>
        <taxon>Fabaceae</taxon>
        <taxon>Papilionoideae</taxon>
        <taxon>50 kb inversion clade</taxon>
        <taxon>dalbergioids sensu lato</taxon>
        <taxon>Dalbergieae</taxon>
        <taxon>Pterocarpus clade</taxon>
        <taxon>Arachis</taxon>
    </lineage>
</organism>
<accession>A0A445AZS4</accession>
<sequence>MSAMFCSFTLFDVLGGITWYGSHLSLSQLSHAHLPHATASGVHVFVASTTEQGVDISVLELKSSMLAQVEQLLQTNGQTLKEFADMSFPDPLDSIEPYDTVFFDELNFNRTDLATISSDLVSHLNRPQRVAYDTISNAVSSTMGGFFFCL</sequence>
<reference evidence="1 2" key="1">
    <citation type="submission" date="2019-01" db="EMBL/GenBank/DDBJ databases">
        <title>Sequencing of cultivated peanut Arachis hypogaea provides insights into genome evolution and oil improvement.</title>
        <authorList>
            <person name="Chen X."/>
        </authorList>
    </citation>
    <scope>NUCLEOTIDE SEQUENCE [LARGE SCALE GENOMIC DNA]</scope>
    <source>
        <strain evidence="2">cv. Fuhuasheng</strain>
        <tissue evidence="1">Leaves</tissue>
    </source>
</reference>
<evidence type="ECO:0000313" key="1">
    <source>
        <dbReference type="EMBL" id="RYR31942.1"/>
    </source>
</evidence>
<dbReference type="Proteomes" id="UP000289738">
    <property type="component" value="Chromosome B01"/>
</dbReference>
<dbReference type="AlphaFoldDB" id="A0A445AZS4"/>
<name>A0A445AZS4_ARAHY</name>
<evidence type="ECO:0000313" key="2">
    <source>
        <dbReference type="Proteomes" id="UP000289738"/>
    </source>
</evidence>